<reference evidence="3" key="1">
    <citation type="submission" date="2012-02" db="EMBL/GenBank/DDBJ databases">
        <title>Complete sequence of chromosome of Methanomethylovorans hollandica DSM 15978.</title>
        <authorList>
            <person name="Lucas S."/>
            <person name="Copeland A."/>
            <person name="Lapidus A."/>
            <person name="Glavina del Rio T."/>
            <person name="Dalin E."/>
            <person name="Tice H."/>
            <person name="Bruce D."/>
            <person name="Goodwin L."/>
            <person name="Pitluck S."/>
            <person name="Peters L."/>
            <person name="Mikhailova N."/>
            <person name="Held B."/>
            <person name="Kyrpides N."/>
            <person name="Mavromatis K."/>
            <person name="Ivanova N."/>
            <person name="Brettin T."/>
            <person name="Detter J.C."/>
            <person name="Han C."/>
            <person name="Larimer F."/>
            <person name="Land M."/>
            <person name="Hauser L."/>
            <person name="Markowitz V."/>
            <person name="Cheng J.-F."/>
            <person name="Hugenholtz P."/>
            <person name="Woyke T."/>
            <person name="Wu D."/>
            <person name="Spring S."/>
            <person name="Schroeder M."/>
            <person name="Brambilla E."/>
            <person name="Klenk H.-P."/>
            <person name="Eisen J.A."/>
        </authorList>
    </citation>
    <scope>NUCLEOTIDE SEQUENCE [LARGE SCALE GENOMIC DNA]</scope>
    <source>
        <strain evidence="3">DSM 15978 / NBRC 107637 / DMS1</strain>
    </source>
</reference>
<dbReference type="Proteomes" id="UP000010866">
    <property type="component" value="Chromosome"/>
</dbReference>
<name>L0KZC8_METHD</name>
<dbReference type="RefSeq" id="WP_015324614.1">
    <property type="nucleotide sequence ID" value="NC_019977.1"/>
</dbReference>
<protein>
    <submittedName>
        <fullName evidence="2">Phage putative head morphogenesis protein, SPP1 gp7 family</fullName>
    </submittedName>
</protein>
<dbReference type="NCBIfam" id="TIGR01641">
    <property type="entry name" value="phageSPP1_gp7"/>
    <property type="match status" value="1"/>
</dbReference>
<dbReference type="STRING" id="867904.Metho_1218"/>
<dbReference type="KEGG" id="mhz:Metho_1218"/>
<organism evidence="2 3">
    <name type="scientific">Methanomethylovorans hollandica (strain DSM 15978 / NBRC 107637 / DMS1)</name>
    <dbReference type="NCBI Taxonomy" id="867904"/>
    <lineage>
        <taxon>Archaea</taxon>
        <taxon>Methanobacteriati</taxon>
        <taxon>Methanobacteriota</taxon>
        <taxon>Stenosarchaea group</taxon>
        <taxon>Methanomicrobia</taxon>
        <taxon>Methanosarcinales</taxon>
        <taxon>Methanosarcinaceae</taxon>
        <taxon>Methanomethylovorans</taxon>
    </lineage>
</organism>
<dbReference type="InterPro" id="IPR006528">
    <property type="entry name" value="Phage_head_morphogenesis_dom"/>
</dbReference>
<evidence type="ECO:0000313" key="3">
    <source>
        <dbReference type="Proteomes" id="UP000010866"/>
    </source>
</evidence>
<dbReference type="GeneID" id="14407027"/>
<dbReference type="EMBL" id="CP003362">
    <property type="protein sequence ID" value="AGB49448.1"/>
    <property type="molecule type" value="Genomic_DNA"/>
</dbReference>
<evidence type="ECO:0000259" key="1">
    <source>
        <dbReference type="Pfam" id="PF04233"/>
    </source>
</evidence>
<accession>L0KZC8</accession>
<dbReference type="OrthoDB" id="142780at2157"/>
<feature type="domain" description="Phage head morphogenesis" evidence="1">
    <location>
        <begin position="123"/>
        <end position="213"/>
    </location>
</feature>
<keyword evidence="3" id="KW-1185">Reference proteome</keyword>
<gene>
    <name evidence="2" type="ordered locus">Metho_1218</name>
</gene>
<evidence type="ECO:0000313" key="2">
    <source>
        <dbReference type="EMBL" id="AGB49448.1"/>
    </source>
</evidence>
<proteinExistence type="predicted"/>
<dbReference type="AlphaFoldDB" id="L0KZC8"/>
<sequence>MNLLQTRPILTIERNLTDLIDRTFRKAARVATLDYKNELPNRVRQGFRSRTFALQLDKLITELILQSFSYADKQAKQLTAAAPELNPSYVLTEEAVRLSGELSKECAESVVRMLVEDAIYYESPRALANRITDLWGGEKYRAERFARTFTADVATASTVSRYRQLGIRYMEFNAEVDDKTTAQCRCLDGTIFDLEKGSVDAYRPPLHMHCRSGLIPITEDEYDKSREFENRDFSTTLDDPKEVDRAFKQIGKFNDNYRVSKLIIDKDLAARYMFEKGFSVSIETP</sequence>
<dbReference type="HOGENOM" id="CLU_975248_0_0_2"/>
<dbReference type="Pfam" id="PF04233">
    <property type="entry name" value="Phage_Mu_F"/>
    <property type="match status" value="1"/>
</dbReference>